<name>A0A4Q0YDU3_9BACT</name>
<dbReference type="Proteomes" id="UP000290172">
    <property type="component" value="Unassembled WGS sequence"/>
</dbReference>
<protein>
    <recommendedName>
        <fullName evidence="3">AAA family ATPase</fullName>
    </recommendedName>
</protein>
<dbReference type="EMBL" id="PDKJ01000008">
    <property type="protein sequence ID" value="RXJ67754.1"/>
    <property type="molecule type" value="Genomic_DNA"/>
</dbReference>
<organism evidence="1 2">
    <name type="scientific">Halarcobacter ebronensis</name>
    <dbReference type="NCBI Taxonomy" id="1462615"/>
    <lineage>
        <taxon>Bacteria</taxon>
        <taxon>Pseudomonadati</taxon>
        <taxon>Campylobacterota</taxon>
        <taxon>Epsilonproteobacteria</taxon>
        <taxon>Campylobacterales</taxon>
        <taxon>Arcobacteraceae</taxon>
        <taxon>Halarcobacter</taxon>
    </lineage>
</organism>
<evidence type="ECO:0008006" key="3">
    <source>
        <dbReference type="Google" id="ProtNLM"/>
    </source>
</evidence>
<evidence type="ECO:0000313" key="1">
    <source>
        <dbReference type="EMBL" id="RXJ67754.1"/>
    </source>
</evidence>
<proteinExistence type="predicted"/>
<evidence type="ECO:0000313" key="2">
    <source>
        <dbReference type="Proteomes" id="UP000290172"/>
    </source>
</evidence>
<sequence length="355" mass="42378">MTSLEFCHELEFNKINFIERKIRITHPKTILRGSPRVGKSFLIYDYLSNFAPKDYIYIDFLDFRVDKEEIALGLEEYIFRNKIKVIVLENFQFDIKIPFCDSVIITTKMDNKIKGYKNLFLWALDFEEYLLHDKKNQNITQSFNSFLKYGNLPQSVQTSEFKIYKELQNILKLITKDETSLEILKTLILNIDEKKSLNQLFLNLKTKMKISKDKFYEECKTFEEENIIYFLPKYNQSKANRKIFLYNGAFFDAITHKKKFKNELTNIIFQELKNKFKEIYYLDYIDFFIPERNLAIISIPFFNSVLMQAQLKKIKKIALDYKIEELNIVTVSNSEVINSNDIKISVLPFYEWALS</sequence>
<comment type="caution">
    <text evidence="1">The sequence shown here is derived from an EMBL/GenBank/DDBJ whole genome shotgun (WGS) entry which is preliminary data.</text>
</comment>
<accession>A0A4Q0YDU3</accession>
<gene>
    <name evidence="1" type="ORF">CRV08_10320</name>
</gene>
<dbReference type="AlphaFoldDB" id="A0A4Q0YDU3"/>
<reference evidence="1 2" key="1">
    <citation type="submission" date="2017-10" db="EMBL/GenBank/DDBJ databases">
        <title>Genomics of the genus Arcobacter.</title>
        <authorList>
            <person name="Perez-Cataluna A."/>
            <person name="Figueras M.J."/>
        </authorList>
    </citation>
    <scope>NUCLEOTIDE SEQUENCE [LARGE SCALE GENOMIC DNA]</scope>
    <source>
        <strain evidence="1 2">CECT 8993</strain>
    </source>
</reference>
<dbReference type="RefSeq" id="WP_128981785.1">
    <property type="nucleotide sequence ID" value="NZ_PDKJ01000008.1"/>
</dbReference>